<reference evidence="4" key="1">
    <citation type="submission" date="2010-08" db="EMBL/GenBank/DDBJ databases">
        <authorList>
            <consortium name="Caenorhabditis japonica Sequencing Consortium"/>
            <person name="Wilson R.K."/>
        </authorList>
    </citation>
    <scope>NUCLEOTIDE SEQUENCE [LARGE SCALE GENOMIC DNA]</scope>
    <source>
        <strain evidence="4">DF5081</strain>
    </source>
</reference>
<evidence type="ECO:0000256" key="2">
    <source>
        <dbReference type="SAM" id="SignalP"/>
    </source>
</evidence>
<accession>A0A8R1HZY7</accession>
<feature type="compositionally biased region" description="Low complexity" evidence="1">
    <location>
        <begin position="110"/>
        <end position="123"/>
    </location>
</feature>
<feature type="region of interest" description="Disordered" evidence="1">
    <location>
        <begin position="56"/>
        <end position="123"/>
    </location>
</feature>
<evidence type="ECO:0000313" key="3">
    <source>
        <dbReference type="EnsemblMetazoa" id="CJA15418.1"/>
    </source>
</evidence>
<name>A0A8R1HZY7_CAEJA</name>
<dbReference type="EnsemblMetazoa" id="CJA15418.1">
    <property type="protein sequence ID" value="CJA15418.1"/>
    <property type="gene ID" value="WBGene00134622"/>
</dbReference>
<evidence type="ECO:0000313" key="4">
    <source>
        <dbReference type="Proteomes" id="UP000005237"/>
    </source>
</evidence>
<keyword evidence="2" id="KW-0732">Signal</keyword>
<feature type="signal peptide" evidence="2">
    <location>
        <begin position="1"/>
        <end position="19"/>
    </location>
</feature>
<reference evidence="3" key="2">
    <citation type="submission" date="2022-06" db="UniProtKB">
        <authorList>
            <consortium name="EnsemblMetazoa"/>
        </authorList>
    </citation>
    <scope>IDENTIFICATION</scope>
    <source>
        <strain evidence="3">DF5081</strain>
    </source>
</reference>
<protein>
    <submittedName>
        <fullName evidence="3">Uncharacterized protein</fullName>
    </submittedName>
</protein>
<dbReference type="AlphaFoldDB" id="A0A8R1HZY7"/>
<sequence>MVSKRILVLLLVTVGLVSAGMIRRRRDNTYGDEAVTPAGGGASAAPLVAELPSVTVAHEGEGSQSNVESSGYRKKRGTSQNGYGDEAAAPAGGGAPVADVSEAPAVTVEQSGGSQSAVSSSGY</sequence>
<proteinExistence type="predicted"/>
<dbReference type="Proteomes" id="UP000005237">
    <property type="component" value="Unassembled WGS sequence"/>
</dbReference>
<evidence type="ECO:0000256" key="1">
    <source>
        <dbReference type="SAM" id="MobiDB-lite"/>
    </source>
</evidence>
<keyword evidence="4" id="KW-1185">Reference proteome</keyword>
<feature type="compositionally biased region" description="Low complexity" evidence="1">
    <location>
        <begin position="84"/>
        <end position="100"/>
    </location>
</feature>
<dbReference type="OMA" id="RATQNSY"/>
<organism evidence="3 4">
    <name type="scientific">Caenorhabditis japonica</name>
    <dbReference type="NCBI Taxonomy" id="281687"/>
    <lineage>
        <taxon>Eukaryota</taxon>
        <taxon>Metazoa</taxon>
        <taxon>Ecdysozoa</taxon>
        <taxon>Nematoda</taxon>
        <taxon>Chromadorea</taxon>
        <taxon>Rhabditida</taxon>
        <taxon>Rhabditina</taxon>
        <taxon>Rhabditomorpha</taxon>
        <taxon>Rhabditoidea</taxon>
        <taxon>Rhabditidae</taxon>
        <taxon>Peloderinae</taxon>
        <taxon>Caenorhabditis</taxon>
    </lineage>
</organism>
<feature type="chain" id="PRO_5035931219" evidence="2">
    <location>
        <begin position="20"/>
        <end position="123"/>
    </location>
</feature>